<keyword evidence="4" id="KW-1185">Reference proteome</keyword>
<evidence type="ECO:0000313" key="3">
    <source>
        <dbReference type="EMBL" id="MFB2619686.1"/>
    </source>
</evidence>
<protein>
    <submittedName>
        <fullName evidence="3">Reverse transcriptase domain-containing protein</fullName>
    </submittedName>
</protein>
<comment type="caution">
    <text evidence="3">The sequence shown here is derived from an EMBL/GenBank/DDBJ whole genome shotgun (WGS) entry which is preliminary data.</text>
</comment>
<name>A0ABV4VHA8_9GAMM</name>
<comment type="similarity">
    <text evidence="1">Belongs to the bacterial reverse transcriptase family.</text>
</comment>
<gene>
    <name evidence="3" type="ORF">ACE02W_07735</name>
</gene>
<dbReference type="RefSeq" id="WP_342201257.1">
    <property type="nucleotide sequence ID" value="NZ_JBCATE010000002.1"/>
</dbReference>
<dbReference type="InterPro" id="IPR000477">
    <property type="entry name" value="RT_dom"/>
</dbReference>
<accession>A0ABV4VHA8</accession>
<dbReference type="PANTHER" id="PTHR34047:SF8">
    <property type="entry name" value="PROTEIN YKFC"/>
    <property type="match status" value="1"/>
</dbReference>
<sequence>MNPTIAEIFTSDNLREIYLSNFALSKVTGVDSILPKHFSKQQSQEIDTIVSKVLLENYKFTRYKEKLISKGANKYPRQIAIPTLRDRIVLKAVNNYLQKNFSIKLQIQVPQQATRDVKLAIETDFYDTVIKFDIKDFYPTIVHHHLENLLNELGVEKEAMTLISGAISTGFHKEKPSVIGVPQGLSISNILAEIYMMKIDTLFQGKNIFYKRYVDDVLIFCKKSEASELYQNYIHEVKMLGLEVHEVASNSDKTIIKSIDDEFSYLGYIYNPIRYKGDVTTSIRESSRRRFQDSVAALFSSYANAGRKRSKALLFWKLNLRITGCIANNKCKGWLFFFSEIDDMRMLFELDNMVKKLCERHSIEYKGVKKLTRAIHEIKHNKWNNNYFPNFDSYDYKSMKEVVSYDRGIPTHKLKLTEHDIATAFWAIINREVKSMETDISSFS</sequence>
<dbReference type="Pfam" id="PF00078">
    <property type="entry name" value="RVT_1"/>
    <property type="match status" value="1"/>
</dbReference>
<dbReference type="InterPro" id="IPR051083">
    <property type="entry name" value="GrpII_Intron_Splice-Mob/Def"/>
</dbReference>
<dbReference type="PANTHER" id="PTHR34047">
    <property type="entry name" value="NUCLEAR INTRON MATURASE 1, MITOCHONDRIAL-RELATED"/>
    <property type="match status" value="1"/>
</dbReference>
<dbReference type="SUPFAM" id="SSF56672">
    <property type="entry name" value="DNA/RNA polymerases"/>
    <property type="match status" value="1"/>
</dbReference>
<evidence type="ECO:0000256" key="1">
    <source>
        <dbReference type="ARBA" id="ARBA00034120"/>
    </source>
</evidence>
<evidence type="ECO:0000313" key="4">
    <source>
        <dbReference type="Proteomes" id="UP001576708"/>
    </source>
</evidence>
<evidence type="ECO:0000259" key="2">
    <source>
        <dbReference type="PROSITE" id="PS50878"/>
    </source>
</evidence>
<keyword evidence="3" id="KW-0548">Nucleotidyltransferase</keyword>
<dbReference type="EMBL" id="JBHFGU010000002">
    <property type="protein sequence ID" value="MFB2619686.1"/>
    <property type="molecule type" value="Genomic_DNA"/>
</dbReference>
<organism evidence="3 4">
    <name type="scientific">Shewanella mangrovisoli</name>
    <dbReference type="NCBI Taxonomy" id="2864211"/>
    <lineage>
        <taxon>Bacteria</taxon>
        <taxon>Pseudomonadati</taxon>
        <taxon>Pseudomonadota</taxon>
        <taxon>Gammaproteobacteria</taxon>
        <taxon>Alteromonadales</taxon>
        <taxon>Shewanellaceae</taxon>
        <taxon>Shewanella</taxon>
    </lineage>
</organism>
<dbReference type="Proteomes" id="UP001576708">
    <property type="component" value="Unassembled WGS sequence"/>
</dbReference>
<reference evidence="3 4" key="1">
    <citation type="submission" date="2024-09" db="EMBL/GenBank/DDBJ databases">
        <authorList>
            <person name="Zhang Y."/>
        </authorList>
    </citation>
    <scope>NUCLEOTIDE SEQUENCE [LARGE SCALE GENOMIC DNA]</scope>
    <source>
        <strain evidence="3 4">ZJ318</strain>
    </source>
</reference>
<keyword evidence="3" id="KW-0808">Transferase</keyword>
<dbReference type="GO" id="GO:0003964">
    <property type="term" value="F:RNA-directed DNA polymerase activity"/>
    <property type="evidence" value="ECO:0007669"/>
    <property type="project" value="UniProtKB-KW"/>
</dbReference>
<dbReference type="PROSITE" id="PS50878">
    <property type="entry name" value="RT_POL"/>
    <property type="match status" value="1"/>
</dbReference>
<keyword evidence="3" id="KW-0695">RNA-directed DNA polymerase</keyword>
<dbReference type="InterPro" id="IPR043502">
    <property type="entry name" value="DNA/RNA_pol_sf"/>
</dbReference>
<feature type="domain" description="Reverse transcriptase" evidence="2">
    <location>
        <begin position="56"/>
        <end position="270"/>
    </location>
</feature>
<proteinExistence type="inferred from homology"/>